<proteinExistence type="predicted"/>
<dbReference type="EMBL" id="DSBY01000177">
    <property type="protein sequence ID" value="HDS63329.1"/>
    <property type="molecule type" value="Genomic_DNA"/>
</dbReference>
<accession>A0A831LVT0</accession>
<dbReference type="AlphaFoldDB" id="A0A831LVT0"/>
<dbReference type="Proteomes" id="UP000885648">
    <property type="component" value="Unassembled WGS sequence"/>
</dbReference>
<evidence type="ECO:0000259" key="1">
    <source>
        <dbReference type="Pfam" id="PF12674"/>
    </source>
</evidence>
<evidence type="ECO:0000313" key="2">
    <source>
        <dbReference type="EMBL" id="HDS63329.1"/>
    </source>
</evidence>
<reference evidence="2" key="1">
    <citation type="journal article" date="2020" name="mSystems">
        <title>Genome- and Community-Level Interaction Insights into Carbon Utilization and Element Cycling Functions of Hydrothermarchaeota in Hydrothermal Sediment.</title>
        <authorList>
            <person name="Zhou Z."/>
            <person name="Liu Y."/>
            <person name="Xu W."/>
            <person name="Pan J."/>
            <person name="Luo Z.H."/>
            <person name="Li M."/>
        </authorList>
    </citation>
    <scope>NUCLEOTIDE SEQUENCE</scope>
    <source>
        <strain evidence="2">SpSt-1183</strain>
    </source>
</reference>
<feature type="domain" description="Putative zinc ribbon" evidence="1">
    <location>
        <begin position="9"/>
        <end position="87"/>
    </location>
</feature>
<feature type="domain" description="Putative zinc ribbon" evidence="1">
    <location>
        <begin position="95"/>
        <end position="174"/>
    </location>
</feature>
<comment type="caution">
    <text evidence="2">The sequence shown here is derived from an EMBL/GenBank/DDBJ whole genome shotgun (WGS) entry which is preliminary data.</text>
</comment>
<protein>
    <recommendedName>
        <fullName evidence="1">Putative zinc ribbon domain-containing protein</fullName>
    </recommendedName>
</protein>
<dbReference type="Pfam" id="PF12674">
    <property type="entry name" value="Zn_ribbon_2"/>
    <property type="match status" value="2"/>
</dbReference>
<sequence length="175" mass="19140">MEERAGRSCQSCGMPMQSEADFGTEADGTRSSDYCTYCYQKGAFTEPGITINGMAEKGGAIFAQMYDIPPEKAKAFCKEQLTCLKRWSGREIPSCGSCGMPLAQDEDAGTEADGSKSAHYCIHCYRDGAFTEPGLTKEAAVEKYAPAMAAHLGMPLERAREMVGQYLSTLPRWRE</sequence>
<organism evidence="2">
    <name type="scientific">Methanofollis liminatans</name>
    <dbReference type="NCBI Taxonomy" id="2201"/>
    <lineage>
        <taxon>Archaea</taxon>
        <taxon>Methanobacteriati</taxon>
        <taxon>Methanobacteriota</taxon>
        <taxon>Stenosarchaea group</taxon>
        <taxon>Methanomicrobia</taxon>
        <taxon>Methanomicrobiales</taxon>
        <taxon>Methanomicrobiaceae</taxon>
        <taxon>Methanofollis</taxon>
    </lineage>
</organism>
<name>A0A831LVT0_9EURY</name>
<dbReference type="InterPro" id="IPR025868">
    <property type="entry name" value="Zn_ribbon_dom_put"/>
</dbReference>
<gene>
    <name evidence="2" type="ORF">ENN52_04260</name>
</gene>